<keyword evidence="2" id="KW-0812">Transmembrane</keyword>
<dbReference type="InterPro" id="IPR013969">
    <property type="entry name" value="Oligosacch_biosynth_Alg14"/>
</dbReference>
<reference evidence="6 7" key="1">
    <citation type="submission" date="2016-11" db="EMBL/GenBank/DDBJ databases">
        <title>Description of two novel members of the family Erysipelotrichaceae: Ileibacterium lipovorans gen. nov., sp. nov. and Dubosiella newyorkensis, gen. nov., sp. nov.</title>
        <authorList>
            <person name="Cox L.M."/>
            <person name="Sohn J."/>
            <person name="Tyrrell K.L."/>
            <person name="Citron D.M."/>
            <person name="Lawson P.A."/>
            <person name="Patel N.B."/>
            <person name="Iizumi T."/>
            <person name="Perez-Perez G.I."/>
            <person name="Goldstein E.J."/>
            <person name="Blaser M.J."/>
        </authorList>
    </citation>
    <scope>NUCLEOTIDE SEQUENCE [LARGE SCALE GENOMIC DNA]</scope>
    <source>
        <strain evidence="6 7">NYU-BL-A4</strain>
    </source>
</reference>
<dbReference type="GO" id="GO:0006488">
    <property type="term" value="P:dolichol-linked oligosaccharide biosynthetic process"/>
    <property type="evidence" value="ECO:0007669"/>
    <property type="project" value="InterPro"/>
</dbReference>
<organism evidence="6 7">
    <name type="scientific">Dubosiella newyorkensis</name>
    <dbReference type="NCBI Taxonomy" id="1862672"/>
    <lineage>
        <taxon>Bacteria</taxon>
        <taxon>Bacillati</taxon>
        <taxon>Bacillota</taxon>
        <taxon>Erysipelotrichia</taxon>
        <taxon>Erysipelotrichales</taxon>
        <taxon>Erysipelotrichaceae</taxon>
        <taxon>Dubosiella</taxon>
    </lineage>
</organism>
<dbReference type="EMBL" id="MPKA01000094">
    <property type="protein sequence ID" value="OLU44775.1"/>
    <property type="molecule type" value="Genomic_DNA"/>
</dbReference>
<keyword evidence="3" id="KW-0256">Endoplasmic reticulum</keyword>
<dbReference type="SUPFAM" id="SSF53756">
    <property type="entry name" value="UDP-Glycosyltransferase/glycogen phosphorylase"/>
    <property type="match status" value="1"/>
</dbReference>
<dbReference type="PANTHER" id="PTHR12154">
    <property type="entry name" value="GLYCOSYL TRANSFERASE-RELATED"/>
    <property type="match status" value="1"/>
</dbReference>
<comment type="subcellular location">
    <subcellularLocation>
        <location evidence="1">Endoplasmic reticulum membrane</location>
        <topology evidence="1">Single-pass membrane protein</topology>
    </subcellularLocation>
</comment>
<accession>A0A1U7NKJ8</accession>
<dbReference type="STRING" id="1862672.BO225_09865"/>
<dbReference type="NCBIfam" id="NF041549">
    <property type="entry name" value="PssD"/>
    <property type="match status" value="1"/>
</dbReference>
<evidence type="ECO:0000256" key="4">
    <source>
        <dbReference type="ARBA" id="ARBA00022989"/>
    </source>
</evidence>
<dbReference type="PANTHER" id="PTHR12154:SF4">
    <property type="entry name" value="UDP-N-ACETYLGLUCOSAMINE TRANSFERASE SUBUNIT ALG14 HOMOLOG"/>
    <property type="match status" value="1"/>
</dbReference>
<evidence type="ECO:0000256" key="1">
    <source>
        <dbReference type="ARBA" id="ARBA00004389"/>
    </source>
</evidence>
<comment type="caution">
    <text evidence="6">The sequence shown here is derived from an EMBL/GenBank/DDBJ whole genome shotgun (WGS) entry which is preliminary data.</text>
</comment>
<evidence type="ECO:0000313" key="6">
    <source>
        <dbReference type="EMBL" id="OLU44775.1"/>
    </source>
</evidence>
<dbReference type="GeneID" id="78276242"/>
<evidence type="ECO:0000313" key="7">
    <source>
        <dbReference type="Proteomes" id="UP000186705"/>
    </source>
</evidence>
<dbReference type="GO" id="GO:0004577">
    <property type="term" value="F:N-acetylglucosaminyldiphosphodolichol N-acetylglucosaminyltransferase activity"/>
    <property type="evidence" value="ECO:0007669"/>
    <property type="project" value="TreeGrafter"/>
</dbReference>
<dbReference type="OrthoDB" id="555447at2"/>
<dbReference type="Proteomes" id="UP000186705">
    <property type="component" value="Unassembled WGS sequence"/>
</dbReference>
<evidence type="ECO:0000256" key="3">
    <source>
        <dbReference type="ARBA" id="ARBA00022824"/>
    </source>
</evidence>
<evidence type="ECO:0000256" key="5">
    <source>
        <dbReference type="ARBA" id="ARBA00023136"/>
    </source>
</evidence>
<sequence>MNRNQEIKVCFAASSGGHFEQLSMLKPLMDKYDSFVVAEKTTYKASIKDEKMYFLHQVNRKEWSMPIWMVINTFKSLKIVVDERPEVIITTGVLAMIPLCLLVKILGGKLIYIESFAKVSSPTKTGKLLYRFADQFYVQWESMKIFYPDAIYLGGIY</sequence>
<dbReference type="Pfam" id="PF08660">
    <property type="entry name" value="Alg14"/>
    <property type="match status" value="1"/>
</dbReference>
<dbReference type="Gene3D" id="3.40.50.2000">
    <property type="entry name" value="Glycogen Phosphorylase B"/>
    <property type="match status" value="1"/>
</dbReference>
<proteinExistence type="predicted"/>
<keyword evidence="4" id="KW-1133">Transmembrane helix</keyword>
<name>A0A1U7NKJ8_9FIRM</name>
<dbReference type="RefSeq" id="WP_076342085.1">
    <property type="nucleotide sequence ID" value="NZ_JBGNFS010000019.1"/>
</dbReference>
<protein>
    <submittedName>
        <fullName evidence="6">Polysaccharide biosynthesis protein</fullName>
    </submittedName>
</protein>
<dbReference type="AlphaFoldDB" id="A0A1U7NKJ8"/>
<keyword evidence="5" id="KW-0472">Membrane</keyword>
<evidence type="ECO:0000256" key="2">
    <source>
        <dbReference type="ARBA" id="ARBA00022692"/>
    </source>
</evidence>
<gene>
    <name evidence="6" type="ORF">BO225_09865</name>
</gene>
<keyword evidence="7" id="KW-1185">Reference proteome</keyword>